<dbReference type="Proteomes" id="UP000541109">
    <property type="component" value="Unassembled WGS sequence"/>
</dbReference>
<dbReference type="InterPro" id="IPR022489">
    <property type="entry name" value="PolyP_AMP_Tfrase"/>
</dbReference>
<gene>
    <name evidence="4" type="primary">pap</name>
    <name evidence="4" type="ORF">H2509_17170</name>
</gene>
<organism evidence="4 5">
    <name type="scientific">Stappia albiluteola</name>
    <dbReference type="NCBI Taxonomy" id="2758565"/>
    <lineage>
        <taxon>Bacteria</taxon>
        <taxon>Pseudomonadati</taxon>
        <taxon>Pseudomonadota</taxon>
        <taxon>Alphaproteobacteria</taxon>
        <taxon>Hyphomicrobiales</taxon>
        <taxon>Stappiaceae</taxon>
        <taxon>Stappia</taxon>
    </lineage>
</organism>
<keyword evidence="1" id="KW-0066">ATP synthesis</keyword>
<comment type="catalytic activity">
    <reaction evidence="2">
        <text>[phosphate](n) + ATP = [phosphate](n+1) + ADP</text>
        <dbReference type="Rhea" id="RHEA:19573"/>
        <dbReference type="Rhea" id="RHEA-COMP:9859"/>
        <dbReference type="Rhea" id="RHEA-COMP:14280"/>
        <dbReference type="ChEBI" id="CHEBI:16838"/>
        <dbReference type="ChEBI" id="CHEBI:30616"/>
        <dbReference type="ChEBI" id="CHEBI:456216"/>
    </reaction>
    <physiologicalReaction direction="right-to-left" evidence="2">
        <dbReference type="Rhea" id="RHEA:19575"/>
    </physiologicalReaction>
</comment>
<feature type="domain" description="Polyphosphate kinase-2-related" evidence="3">
    <location>
        <begin position="11"/>
        <end position="231"/>
    </location>
</feature>
<evidence type="ECO:0000313" key="5">
    <source>
        <dbReference type="Proteomes" id="UP000541109"/>
    </source>
</evidence>
<name>A0A839AG67_9HYPH</name>
<dbReference type="PANTHER" id="PTHR34383:SF3">
    <property type="entry name" value="POLYPHOSPHATE:AMP PHOSPHOTRANSFERASE"/>
    <property type="match status" value="1"/>
</dbReference>
<proteinExistence type="predicted"/>
<dbReference type="Pfam" id="PF03976">
    <property type="entry name" value="PPK2"/>
    <property type="match status" value="2"/>
</dbReference>
<keyword evidence="4" id="KW-0808">Transferase</keyword>
<dbReference type="EMBL" id="JACFXV010000064">
    <property type="protein sequence ID" value="MBA5778860.1"/>
    <property type="molecule type" value="Genomic_DNA"/>
</dbReference>
<accession>A0A839AG67</accession>
<dbReference type="RefSeq" id="WP_182167585.1">
    <property type="nucleotide sequence ID" value="NZ_JACFXV010000064.1"/>
</dbReference>
<dbReference type="GO" id="GO:0006754">
    <property type="term" value="P:ATP biosynthetic process"/>
    <property type="evidence" value="ECO:0007669"/>
    <property type="project" value="UniProtKB-KW"/>
</dbReference>
<dbReference type="SUPFAM" id="SSF52540">
    <property type="entry name" value="P-loop containing nucleoside triphosphate hydrolases"/>
    <property type="match status" value="2"/>
</dbReference>
<evidence type="ECO:0000313" key="4">
    <source>
        <dbReference type="EMBL" id="MBA5778860.1"/>
    </source>
</evidence>
<dbReference type="AlphaFoldDB" id="A0A839AG67"/>
<evidence type="ECO:0000256" key="1">
    <source>
        <dbReference type="ARBA" id="ARBA00023310"/>
    </source>
</evidence>
<protein>
    <submittedName>
        <fullName evidence="4">Polyphosphate:AMP phosphotransferase</fullName>
    </submittedName>
</protein>
<reference evidence="4 5" key="1">
    <citation type="submission" date="2020-07" db="EMBL/GenBank/DDBJ databases">
        <title>Stappia sp., F7233, whole genome shotgun sequencing project.</title>
        <authorList>
            <person name="Jiang S."/>
            <person name="Liu Z.W."/>
            <person name="Du Z.J."/>
        </authorList>
    </citation>
    <scope>NUCLEOTIDE SEQUENCE [LARGE SCALE GENOMIC DNA]</scope>
    <source>
        <strain evidence="4 5">F7233</strain>
    </source>
</reference>
<dbReference type="InterPro" id="IPR027417">
    <property type="entry name" value="P-loop_NTPase"/>
</dbReference>
<dbReference type="PANTHER" id="PTHR34383">
    <property type="entry name" value="POLYPHOSPHATE:AMP PHOSPHOTRANSFERASE-RELATED"/>
    <property type="match status" value="1"/>
</dbReference>
<evidence type="ECO:0000259" key="3">
    <source>
        <dbReference type="Pfam" id="PF03976"/>
    </source>
</evidence>
<keyword evidence="5" id="KW-1185">Reference proteome</keyword>
<dbReference type="InterPro" id="IPR022488">
    <property type="entry name" value="PPK2-related"/>
</dbReference>
<evidence type="ECO:0000256" key="2">
    <source>
        <dbReference type="ARBA" id="ARBA00024500"/>
    </source>
</evidence>
<dbReference type="GO" id="GO:0006797">
    <property type="term" value="P:polyphosphate metabolic process"/>
    <property type="evidence" value="ECO:0007669"/>
    <property type="project" value="InterPro"/>
</dbReference>
<dbReference type="NCBIfam" id="TIGR03708">
    <property type="entry name" value="poly_P_AMP_trns"/>
    <property type="match status" value="1"/>
</dbReference>
<sequence>MFQSAEIEQKLSKEDFRAIEPGLRTELLKFQQEMTEKKTFSVLLVVAGVDGAGKNKAIARLQEWMDPRHIVCNAYDDPTEDERLRPPFWRYWRDLPEKGEISVVVGSWYQEPMRMRVLGACSKAEFEDRLFRINQFEEMLFNENVLILKFWFVLPGDEQRKRLKQLAKKSRRVRHILEEWTQMMDAEGARETVEQVAQRTSTAEAPWYVIPSLDPEYRDVAFADVVRAAMKLRLERGEPDSISAPAVIGGVRRKTALDAIDLTVRLEKDEYEEELDHWQAELAALTDKKGFRDLSLVAAFEGNDAAGKGGAIRRVTAALDPRIFRVHPIAAPSDEEKARPYLWRFWRRIPRRGHIAIFDRSWYGRVLVERVEGFCSEADWMRAYNEINAFEQELTDAGIVVAKFWLAISEDEQLARFKAREETAYKQYKITDEDWRNRLKWDAYAEAAGDMVDRTSTSAAPWRLVASQDKLFARIDVLKTICKRLKAAL</sequence>
<comment type="caution">
    <text evidence="4">The sequence shown here is derived from an EMBL/GenBank/DDBJ whole genome shotgun (WGS) entry which is preliminary data.</text>
</comment>
<feature type="domain" description="Polyphosphate kinase-2-related" evidence="3">
    <location>
        <begin position="266"/>
        <end position="487"/>
    </location>
</feature>
<dbReference type="GO" id="GO:0043751">
    <property type="term" value="F:polyphosphate:AMP phosphotransferase activity"/>
    <property type="evidence" value="ECO:0007669"/>
    <property type="project" value="InterPro"/>
</dbReference>
<dbReference type="Gene3D" id="3.40.50.300">
    <property type="entry name" value="P-loop containing nucleotide triphosphate hydrolases"/>
    <property type="match status" value="2"/>
</dbReference>